<dbReference type="InterPro" id="IPR009057">
    <property type="entry name" value="Homeodomain-like_sf"/>
</dbReference>
<reference evidence="5 6" key="1">
    <citation type="journal article" date="2018" name="Sci. Rep.">
        <title>Genomic signatures of local adaptation to the degree of environmental predictability in rotifers.</title>
        <authorList>
            <person name="Franch-Gras L."/>
            <person name="Hahn C."/>
            <person name="Garcia-Roger E.M."/>
            <person name="Carmona M.J."/>
            <person name="Serra M."/>
            <person name="Gomez A."/>
        </authorList>
    </citation>
    <scope>NUCLEOTIDE SEQUENCE [LARGE SCALE GENOMIC DNA]</scope>
    <source>
        <strain evidence="5">HYR1</strain>
    </source>
</reference>
<dbReference type="GO" id="GO:0003677">
    <property type="term" value="F:DNA binding"/>
    <property type="evidence" value="ECO:0007669"/>
    <property type="project" value="UniProtKB-KW"/>
</dbReference>
<evidence type="ECO:0000256" key="2">
    <source>
        <dbReference type="ARBA" id="ARBA00023027"/>
    </source>
</evidence>
<dbReference type="AlphaFoldDB" id="A0A3M7Q3W0"/>
<organism evidence="5 6">
    <name type="scientific">Brachionus plicatilis</name>
    <name type="common">Marine rotifer</name>
    <name type="synonym">Brachionus muelleri</name>
    <dbReference type="NCBI Taxonomy" id="10195"/>
    <lineage>
        <taxon>Eukaryota</taxon>
        <taxon>Metazoa</taxon>
        <taxon>Spiralia</taxon>
        <taxon>Gnathifera</taxon>
        <taxon>Rotifera</taxon>
        <taxon>Eurotatoria</taxon>
        <taxon>Monogononta</taxon>
        <taxon>Pseudotrocha</taxon>
        <taxon>Ploima</taxon>
        <taxon>Brachionidae</taxon>
        <taxon>Brachionus</taxon>
    </lineage>
</organism>
<gene>
    <name evidence="5" type="ORF">BpHYR1_052630</name>
</gene>
<evidence type="ECO:0000313" key="5">
    <source>
        <dbReference type="EMBL" id="RNA05648.1"/>
    </source>
</evidence>
<dbReference type="CDD" id="cd02801">
    <property type="entry name" value="DUS_like_FMN"/>
    <property type="match status" value="1"/>
</dbReference>
<dbReference type="SUPFAM" id="SSF46689">
    <property type="entry name" value="Homeodomain-like"/>
    <property type="match status" value="1"/>
</dbReference>
<dbReference type="PANTHER" id="PTHR11082:SF5">
    <property type="entry name" value="TRNA-DIHYDROURIDINE(16_17) SYNTHASE [NAD(P)(+)]-LIKE"/>
    <property type="match status" value="1"/>
</dbReference>
<dbReference type="Pfam" id="PF01207">
    <property type="entry name" value="Dus"/>
    <property type="match status" value="1"/>
</dbReference>
<dbReference type="SMART" id="SM00674">
    <property type="entry name" value="CENPB"/>
    <property type="match status" value="1"/>
</dbReference>
<keyword evidence="2" id="KW-0520">NAD</keyword>
<proteinExistence type="predicted"/>
<dbReference type="Gene3D" id="3.30.40.10">
    <property type="entry name" value="Zinc/RING finger domain, C3HC4 (zinc finger)"/>
    <property type="match status" value="1"/>
</dbReference>
<evidence type="ECO:0000256" key="1">
    <source>
        <dbReference type="ARBA" id="ARBA00022857"/>
    </source>
</evidence>
<keyword evidence="3" id="KW-0238">DNA-binding</keyword>
<dbReference type="PANTHER" id="PTHR11082">
    <property type="entry name" value="TRNA-DIHYDROURIDINE SYNTHASE"/>
    <property type="match status" value="1"/>
</dbReference>
<dbReference type="SUPFAM" id="SSF57850">
    <property type="entry name" value="RING/U-box"/>
    <property type="match status" value="1"/>
</dbReference>
<dbReference type="STRING" id="10195.A0A3M7Q3W0"/>
<feature type="domain" description="HTH CENPB-type" evidence="4">
    <location>
        <begin position="281"/>
        <end position="353"/>
    </location>
</feature>
<dbReference type="OrthoDB" id="272303at2759"/>
<evidence type="ECO:0000256" key="3">
    <source>
        <dbReference type="ARBA" id="ARBA00023125"/>
    </source>
</evidence>
<dbReference type="EMBL" id="REGN01007649">
    <property type="protein sequence ID" value="RNA05648.1"/>
    <property type="molecule type" value="Genomic_DNA"/>
</dbReference>
<dbReference type="Gene3D" id="3.20.20.70">
    <property type="entry name" value="Aldolase class I"/>
    <property type="match status" value="1"/>
</dbReference>
<feature type="non-terminal residue" evidence="5">
    <location>
        <position position="1"/>
    </location>
</feature>
<keyword evidence="1" id="KW-0521">NADP</keyword>
<dbReference type="InterPro" id="IPR035587">
    <property type="entry name" value="DUS-like_FMN-bd"/>
</dbReference>
<dbReference type="InterPro" id="IPR013785">
    <property type="entry name" value="Aldolase_TIM"/>
</dbReference>
<protein>
    <submittedName>
        <fullName evidence="5">tRNA-dihydrouridine(16 17) synthase [NAD(P)(+)]-like isoform X1</fullName>
    </submittedName>
</protein>
<comment type="caution">
    <text evidence="5">The sequence shown here is derived from an EMBL/GenBank/DDBJ whole genome shotgun (WGS) entry which is preliminary data.</text>
</comment>
<accession>A0A3M7Q3W0</accession>
<evidence type="ECO:0000313" key="6">
    <source>
        <dbReference type="Proteomes" id="UP000276133"/>
    </source>
</evidence>
<sequence>PPVHSLNKPSAEPNTKLAEGTCVICFGALTDAASLVSVKFGHVFCEICLYTYIRALDRNRRQADSFCSPTEFNCPSLDISNTPMMNAGVFVRDSTYRAENFVTCPKDRPLIAQFCSDDPELFTKAAEMIQDKCDAVDLNLRCPQNIARRGHYGAFLKDEWEPIHKILSNAVENLKIPVTAKIRVFDDIGKTVEYAKMVASTGIAILTVHGRTREQKGPNTGLASWEYIRAVKANPKETHVFIAAKFAKKFGFKHITNQTMSRLFNPQYIKKLLHSEDADSSFKNLKECQHPELERCLFIWFNQAQSDIIINDKMLMEKAQEFGQMLGINEQVFKYSIGWVTNFKRTSSCNSERAFSKYKIVLDEKLQNMTEETVKMNNYLYFNYTEDSGNLTEKEDETRLDDDIIPLENDLDLEN</sequence>
<dbReference type="Pfam" id="PF03221">
    <property type="entry name" value="HTH_Tnp_Tc5"/>
    <property type="match status" value="1"/>
</dbReference>
<dbReference type="SUPFAM" id="SSF51395">
    <property type="entry name" value="FMN-linked oxidoreductases"/>
    <property type="match status" value="1"/>
</dbReference>
<dbReference type="InterPro" id="IPR006600">
    <property type="entry name" value="HTH_CenpB_DNA-bd_dom"/>
</dbReference>
<keyword evidence="6" id="KW-1185">Reference proteome</keyword>
<dbReference type="InterPro" id="IPR013083">
    <property type="entry name" value="Znf_RING/FYVE/PHD"/>
</dbReference>
<evidence type="ECO:0000259" key="4">
    <source>
        <dbReference type="PROSITE" id="PS51253"/>
    </source>
</evidence>
<dbReference type="PROSITE" id="PS51253">
    <property type="entry name" value="HTH_CENPB"/>
    <property type="match status" value="1"/>
</dbReference>
<dbReference type="GO" id="GO:0017150">
    <property type="term" value="F:tRNA dihydrouridine synthase activity"/>
    <property type="evidence" value="ECO:0007669"/>
    <property type="project" value="TreeGrafter"/>
</dbReference>
<name>A0A3M7Q3W0_BRAPC</name>
<dbReference type="Gene3D" id="1.10.10.60">
    <property type="entry name" value="Homeodomain-like"/>
    <property type="match status" value="1"/>
</dbReference>
<dbReference type="Proteomes" id="UP000276133">
    <property type="component" value="Unassembled WGS sequence"/>
</dbReference>